<dbReference type="OrthoDB" id="536034at2"/>
<dbReference type="InterPro" id="IPR010328">
    <property type="entry name" value="DUF928"/>
</dbReference>
<comment type="caution">
    <text evidence="1">The sequence shown here is derived from an EMBL/GenBank/DDBJ whole genome shotgun (WGS) entry which is preliminary data.</text>
</comment>
<feature type="non-terminal residue" evidence="1">
    <location>
        <position position="1"/>
    </location>
</feature>
<dbReference type="EMBL" id="PVWO01000600">
    <property type="protein sequence ID" value="PSB42083.1"/>
    <property type="molecule type" value="Genomic_DNA"/>
</dbReference>
<sequence>PSSLGIPGNRAQGGGTRGCQPYRGIVALVPTSRQIAWGQTIVNRPRVWLHVPQGLAKGLEIEMAVRSLNGEPIAKQSFTTKTKIAPGAFGVSFPPATSLEIDRPYRWEVAIYCDRQEGVDRPLLVGGQIQRITAPTQLATAKSPLEIAQILAENGIWYDALGQLGDRLSKTKDRQLAATWSDLLGTAGIRSSKQIRAWSAID</sequence>
<evidence type="ECO:0000313" key="2">
    <source>
        <dbReference type="Proteomes" id="UP000238937"/>
    </source>
</evidence>
<dbReference type="Proteomes" id="UP000238937">
    <property type="component" value="Unassembled WGS sequence"/>
</dbReference>
<protein>
    <recommendedName>
        <fullName evidence="3">DUF928 domain-containing protein</fullName>
    </recommendedName>
</protein>
<proteinExistence type="predicted"/>
<accession>A0A2T1FAP6</accession>
<reference evidence="1 2" key="1">
    <citation type="submission" date="2018-03" db="EMBL/GenBank/DDBJ databases">
        <title>The ancient ancestry and fast evolution of plastids.</title>
        <authorList>
            <person name="Moore K.R."/>
            <person name="Magnabosco C."/>
            <person name="Momper L."/>
            <person name="Gold D.A."/>
            <person name="Bosak T."/>
            <person name="Fournier G.P."/>
        </authorList>
    </citation>
    <scope>NUCLEOTIDE SEQUENCE [LARGE SCALE GENOMIC DNA]</scope>
    <source>
        <strain evidence="1 2">CCALA 037</strain>
    </source>
</reference>
<name>A0A2T1FAP6_9CYAN</name>
<evidence type="ECO:0008006" key="3">
    <source>
        <dbReference type="Google" id="ProtNLM"/>
    </source>
</evidence>
<dbReference type="Pfam" id="PF06051">
    <property type="entry name" value="DUF928"/>
    <property type="match status" value="1"/>
</dbReference>
<evidence type="ECO:0000313" key="1">
    <source>
        <dbReference type="EMBL" id="PSB42083.1"/>
    </source>
</evidence>
<dbReference type="AlphaFoldDB" id="A0A2T1FAP6"/>
<organism evidence="1 2">
    <name type="scientific">Chamaesiphon polymorphus CCALA 037</name>
    <dbReference type="NCBI Taxonomy" id="2107692"/>
    <lineage>
        <taxon>Bacteria</taxon>
        <taxon>Bacillati</taxon>
        <taxon>Cyanobacteriota</taxon>
        <taxon>Cyanophyceae</taxon>
        <taxon>Gomontiellales</taxon>
        <taxon>Chamaesiphonaceae</taxon>
        <taxon>Chamaesiphon</taxon>
    </lineage>
</organism>
<dbReference type="RefSeq" id="WP_106312289.1">
    <property type="nucleotide sequence ID" value="NZ_PVWO01000600.1"/>
</dbReference>
<keyword evidence="2" id="KW-1185">Reference proteome</keyword>
<gene>
    <name evidence="1" type="ORF">C7B77_26950</name>
</gene>